<feature type="domain" description="F-box" evidence="1">
    <location>
        <begin position="1"/>
        <end position="53"/>
    </location>
</feature>
<dbReference type="CDD" id="cd00056">
    <property type="entry name" value="ENDO3c"/>
    <property type="match status" value="1"/>
</dbReference>
<reference evidence="2 3" key="1">
    <citation type="submission" date="2012-08" db="EMBL/GenBank/DDBJ databases">
        <title>Oryza genome evolution.</title>
        <authorList>
            <person name="Wing R.A."/>
        </authorList>
    </citation>
    <scope>NUCLEOTIDE SEQUENCE</scope>
</reference>
<dbReference type="InterPro" id="IPR001810">
    <property type="entry name" value="F-box_dom"/>
</dbReference>
<dbReference type="PANTHER" id="PTHR32133:SF307">
    <property type="entry name" value="OS08G0299600 PROTEIN"/>
    <property type="match status" value="1"/>
</dbReference>
<dbReference type="SUPFAM" id="SSF81383">
    <property type="entry name" value="F-box domain"/>
    <property type="match status" value="1"/>
</dbReference>
<evidence type="ECO:0000259" key="1">
    <source>
        <dbReference type="PROSITE" id="PS50181"/>
    </source>
</evidence>
<organism evidence="2 3">
    <name type="scientific">Leersia perrieri</name>
    <dbReference type="NCBI Taxonomy" id="77586"/>
    <lineage>
        <taxon>Eukaryota</taxon>
        <taxon>Viridiplantae</taxon>
        <taxon>Streptophyta</taxon>
        <taxon>Embryophyta</taxon>
        <taxon>Tracheophyta</taxon>
        <taxon>Spermatophyta</taxon>
        <taxon>Magnoliopsida</taxon>
        <taxon>Liliopsida</taxon>
        <taxon>Poales</taxon>
        <taxon>Poaceae</taxon>
        <taxon>BOP clade</taxon>
        <taxon>Oryzoideae</taxon>
        <taxon>Oryzeae</taxon>
        <taxon>Oryzinae</taxon>
        <taxon>Leersia</taxon>
    </lineage>
</organism>
<dbReference type="Gene3D" id="1.20.1280.50">
    <property type="match status" value="1"/>
</dbReference>
<dbReference type="HOGENOM" id="CLU_633680_0_0_1"/>
<protein>
    <recommendedName>
        <fullName evidence="1">F-box domain-containing protein</fullName>
    </recommendedName>
</protein>
<dbReference type="EnsemblPlants" id="LPERR02G16270.1">
    <property type="protein sequence ID" value="LPERR02G16270.1"/>
    <property type="gene ID" value="LPERR02G16270"/>
</dbReference>
<dbReference type="GO" id="GO:0006284">
    <property type="term" value="P:base-excision repair"/>
    <property type="evidence" value="ECO:0007669"/>
    <property type="project" value="InterPro"/>
</dbReference>
<dbReference type="InterPro" id="IPR003265">
    <property type="entry name" value="HhH-GPD_domain"/>
</dbReference>
<dbReference type="PANTHER" id="PTHR32133">
    <property type="entry name" value="OS07G0120400 PROTEIN"/>
    <property type="match status" value="1"/>
</dbReference>
<sequence>MAPPSSLPDELLAEILLRLPPDEPSHLFRAALVCKRWLRAICDPAFLRGYRRFHGSPPLLGLLHRRMVMQGDPEPRLVRTTAAPLSPEPPFRRALDCRHGRVLLHCPFVVWDPVTGDQNRLLEAGIPWLIYSAAVFCAVTCCDHLDCHGGPFRVVFIATDDDDELVKASVYSSETGAWTTPAILDDGFKTWEERFHARLECCRRGEYYRTPYVQPRRGALVGDAIYFTLRNDNAIIKYKWGTNCLSKIDPPSPHVYFIALMEMENGSLGFAYIEGSSLYVWSRNKMAWTLAGYGERLGEVGGFQFPTIERLARVSEQELREAGFGFRAKYIVGTAKKLQAEPDGGKKWLSSLRIRELPEVIEALCTLPGVGPKVAACIALFSLDQNHAFPVNTHVWKLGDRSGGGAPDGGRGDGKQDFAVELELGLGKRRKKN</sequence>
<dbReference type="SUPFAM" id="SSF48150">
    <property type="entry name" value="DNA-glycosylase"/>
    <property type="match status" value="1"/>
</dbReference>
<accession>A0A0D9VH01</accession>
<keyword evidence="3" id="KW-1185">Reference proteome</keyword>
<dbReference type="Pfam" id="PF00730">
    <property type="entry name" value="HhH-GPD"/>
    <property type="match status" value="1"/>
</dbReference>
<dbReference type="SMART" id="SM00478">
    <property type="entry name" value="ENDO3c"/>
    <property type="match status" value="1"/>
</dbReference>
<dbReference type="Proteomes" id="UP000032180">
    <property type="component" value="Chromosome 2"/>
</dbReference>
<dbReference type="InterPro" id="IPR036047">
    <property type="entry name" value="F-box-like_dom_sf"/>
</dbReference>
<proteinExistence type="predicted"/>
<dbReference type="GO" id="GO:0003824">
    <property type="term" value="F:catalytic activity"/>
    <property type="evidence" value="ECO:0007669"/>
    <property type="project" value="InterPro"/>
</dbReference>
<name>A0A0D9VH01_9ORYZ</name>
<dbReference type="Gramene" id="LPERR02G16270.1">
    <property type="protein sequence ID" value="LPERR02G16270.1"/>
    <property type="gene ID" value="LPERR02G16270"/>
</dbReference>
<dbReference type="Pfam" id="PF00646">
    <property type="entry name" value="F-box"/>
    <property type="match status" value="1"/>
</dbReference>
<dbReference type="Gene3D" id="1.10.340.30">
    <property type="entry name" value="Hypothetical protein, domain 2"/>
    <property type="match status" value="1"/>
</dbReference>
<evidence type="ECO:0000313" key="3">
    <source>
        <dbReference type="Proteomes" id="UP000032180"/>
    </source>
</evidence>
<dbReference type="STRING" id="77586.A0A0D9VH01"/>
<dbReference type="SMART" id="SM00256">
    <property type="entry name" value="FBOX"/>
    <property type="match status" value="1"/>
</dbReference>
<dbReference type="eggNOG" id="KOG2875">
    <property type="taxonomic scope" value="Eukaryota"/>
</dbReference>
<dbReference type="AlphaFoldDB" id="A0A0D9VH01"/>
<evidence type="ECO:0000313" key="2">
    <source>
        <dbReference type="EnsemblPlants" id="LPERR02G16270.1"/>
    </source>
</evidence>
<reference evidence="2" key="3">
    <citation type="submission" date="2015-04" db="UniProtKB">
        <authorList>
            <consortium name="EnsemblPlants"/>
        </authorList>
    </citation>
    <scope>IDENTIFICATION</scope>
</reference>
<dbReference type="PROSITE" id="PS50181">
    <property type="entry name" value="FBOX"/>
    <property type="match status" value="1"/>
</dbReference>
<reference evidence="3" key="2">
    <citation type="submission" date="2013-12" db="EMBL/GenBank/DDBJ databases">
        <authorList>
            <person name="Yu Y."/>
            <person name="Lee S."/>
            <person name="de Baynast K."/>
            <person name="Wissotski M."/>
            <person name="Liu L."/>
            <person name="Talag J."/>
            <person name="Goicoechea J."/>
            <person name="Angelova A."/>
            <person name="Jetty R."/>
            <person name="Kudrna D."/>
            <person name="Golser W."/>
            <person name="Rivera L."/>
            <person name="Zhang J."/>
            <person name="Wing R."/>
        </authorList>
    </citation>
    <scope>NUCLEOTIDE SEQUENCE</scope>
</reference>
<dbReference type="InterPro" id="IPR011257">
    <property type="entry name" value="DNA_glycosylase"/>
</dbReference>